<organism evidence="2 3">
    <name type="scientific">Pelobates cultripes</name>
    <name type="common">Western spadefoot toad</name>
    <dbReference type="NCBI Taxonomy" id="61616"/>
    <lineage>
        <taxon>Eukaryota</taxon>
        <taxon>Metazoa</taxon>
        <taxon>Chordata</taxon>
        <taxon>Craniata</taxon>
        <taxon>Vertebrata</taxon>
        <taxon>Euteleostomi</taxon>
        <taxon>Amphibia</taxon>
        <taxon>Batrachia</taxon>
        <taxon>Anura</taxon>
        <taxon>Pelobatoidea</taxon>
        <taxon>Pelobatidae</taxon>
        <taxon>Pelobates</taxon>
    </lineage>
</organism>
<evidence type="ECO:0000313" key="2">
    <source>
        <dbReference type="EMBL" id="CAH2293994.1"/>
    </source>
</evidence>
<sequence length="162" mass="18831">MDPSQTYKSVGGRTTYASNQRQEGIIRGYSEVVTNSTRDHRKKDPIHIPHRSPTNGQRSPEKKDYNVPIRNRYQILESGKTSPKFFLVFFSQKPGPDQIQTTSANTRMGLTRQTSEILERRKNRRRKRPQQGETRTEIDHKAIFNLSEQTLQKELRFAPTSD</sequence>
<name>A0AAD1SBQ7_PELCU</name>
<proteinExistence type="predicted"/>
<accession>A0AAD1SBQ7</accession>
<protein>
    <submittedName>
        <fullName evidence="2">Uncharacterized protein</fullName>
    </submittedName>
</protein>
<gene>
    <name evidence="2" type="ORF">PECUL_23A000386</name>
</gene>
<dbReference type="EMBL" id="OW240916">
    <property type="protein sequence ID" value="CAH2293994.1"/>
    <property type="molecule type" value="Genomic_DNA"/>
</dbReference>
<dbReference type="AlphaFoldDB" id="A0AAD1SBQ7"/>
<feature type="compositionally biased region" description="Basic residues" evidence="1">
    <location>
        <begin position="39"/>
        <end position="50"/>
    </location>
</feature>
<feature type="non-terminal residue" evidence="2">
    <location>
        <position position="162"/>
    </location>
</feature>
<feature type="region of interest" description="Disordered" evidence="1">
    <location>
        <begin position="114"/>
        <end position="145"/>
    </location>
</feature>
<feature type="region of interest" description="Disordered" evidence="1">
    <location>
        <begin position="1"/>
        <end position="68"/>
    </location>
</feature>
<evidence type="ECO:0000256" key="1">
    <source>
        <dbReference type="SAM" id="MobiDB-lite"/>
    </source>
</evidence>
<keyword evidence="3" id="KW-1185">Reference proteome</keyword>
<evidence type="ECO:0000313" key="3">
    <source>
        <dbReference type="Proteomes" id="UP001295444"/>
    </source>
</evidence>
<dbReference type="Proteomes" id="UP001295444">
    <property type="component" value="Chromosome 05"/>
</dbReference>
<reference evidence="2" key="1">
    <citation type="submission" date="2022-03" db="EMBL/GenBank/DDBJ databases">
        <authorList>
            <person name="Alioto T."/>
            <person name="Alioto T."/>
            <person name="Gomez Garrido J."/>
        </authorList>
    </citation>
    <scope>NUCLEOTIDE SEQUENCE</scope>
</reference>